<proteinExistence type="predicted"/>
<dbReference type="AlphaFoldDB" id="A0A2N6SYT4"/>
<dbReference type="InterPro" id="IPR049449">
    <property type="entry name" value="TesB_ACOT8-like_N"/>
</dbReference>
<sequence length="288" mass="31709">MGLDPATEINAYFEYLGQADPEEMGLPASETVERYRPTLHTWGPWGAFQHGAPPAAILTHALQRCPGLPEGMRTTRVAVDLLGAVPYTEMRTRARISRPGKQILKVEAELLAEDRHGNWRAVASASAWRMAVLETTEVEKSFARPIPGPEQATEGGPLYEDWDCGYIDSIDILNMPDPDEPEGHHRIHWVRTDKPIVAGIETDGVEYLMSMVDVANGVGASLDPRKWMFMNTDLVVHLHREPEGEWIGISAKASIGPDGIGMTAADLYDVHGPVGRSMQTLLVRPQAT</sequence>
<dbReference type="Pfam" id="PF13622">
    <property type="entry name" value="4HBT_3"/>
    <property type="match status" value="1"/>
</dbReference>
<evidence type="ECO:0000313" key="4">
    <source>
        <dbReference type="Proteomes" id="UP000235363"/>
    </source>
</evidence>
<dbReference type="STRING" id="1725.WU86_11905"/>
<evidence type="ECO:0000259" key="1">
    <source>
        <dbReference type="Pfam" id="PF13622"/>
    </source>
</evidence>
<gene>
    <name evidence="3" type="ORF">CJ204_07070</name>
</gene>
<dbReference type="SUPFAM" id="SSF54637">
    <property type="entry name" value="Thioesterase/thiol ester dehydrase-isomerase"/>
    <property type="match status" value="1"/>
</dbReference>
<reference evidence="3 4" key="1">
    <citation type="submission" date="2017-09" db="EMBL/GenBank/DDBJ databases">
        <title>Bacterial strain isolated from the female urinary microbiota.</title>
        <authorList>
            <person name="Thomas-White K."/>
            <person name="Kumar N."/>
            <person name="Forster S."/>
            <person name="Putonti C."/>
            <person name="Lawley T."/>
            <person name="Wolfe A.J."/>
        </authorList>
    </citation>
    <scope>NUCLEOTIDE SEQUENCE [LARGE SCALE GENOMIC DNA]</scope>
    <source>
        <strain evidence="3 4">UMB0908</strain>
    </source>
</reference>
<dbReference type="InterPro" id="IPR049450">
    <property type="entry name" value="ACOT8-like_C"/>
</dbReference>
<dbReference type="Gene3D" id="2.40.160.210">
    <property type="entry name" value="Acyl-CoA thioesterase, double hotdog domain"/>
    <property type="match status" value="1"/>
</dbReference>
<dbReference type="Proteomes" id="UP000235363">
    <property type="component" value="Unassembled WGS sequence"/>
</dbReference>
<dbReference type="Pfam" id="PF20789">
    <property type="entry name" value="4HBT_3C"/>
    <property type="match status" value="1"/>
</dbReference>
<organism evidence="3 4">
    <name type="scientific">Corynebacterium xerosis</name>
    <dbReference type="NCBI Taxonomy" id="1725"/>
    <lineage>
        <taxon>Bacteria</taxon>
        <taxon>Bacillati</taxon>
        <taxon>Actinomycetota</taxon>
        <taxon>Actinomycetes</taxon>
        <taxon>Mycobacteriales</taxon>
        <taxon>Corynebacteriaceae</taxon>
        <taxon>Corynebacterium</taxon>
    </lineage>
</organism>
<feature type="domain" description="Acyl-CoA thioesterase-like N-terminal HotDog" evidence="1">
    <location>
        <begin position="41"/>
        <end position="130"/>
    </location>
</feature>
<comment type="caution">
    <text evidence="3">The sequence shown here is derived from an EMBL/GenBank/DDBJ whole genome shotgun (WGS) entry which is preliminary data.</text>
</comment>
<evidence type="ECO:0000313" key="3">
    <source>
        <dbReference type="EMBL" id="PMC62223.1"/>
    </source>
</evidence>
<dbReference type="EMBL" id="PNHF01000014">
    <property type="protein sequence ID" value="PMC62223.1"/>
    <property type="molecule type" value="Genomic_DNA"/>
</dbReference>
<name>A0A2N6SYT4_9CORY</name>
<dbReference type="InterPro" id="IPR029069">
    <property type="entry name" value="HotDog_dom_sf"/>
</dbReference>
<feature type="domain" description="Acyl-CoA thioesterase-like C-terminal" evidence="2">
    <location>
        <begin position="159"/>
        <end position="283"/>
    </location>
</feature>
<dbReference type="InterPro" id="IPR042171">
    <property type="entry name" value="Acyl-CoA_hotdog"/>
</dbReference>
<protein>
    <submittedName>
        <fullName evidence="3">Thioesterase family protein</fullName>
    </submittedName>
</protein>
<evidence type="ECO:0000259" key="2">
    <source>
        <dbReference type="Pfam" id="PF20789"/>
    </source>
</evidence>
<accession>A0A2N6SYT4</accession>